<evidence type="ECO:0000313" key="2">
    <source>
        <dbReference type="EMBL" id="KIK76637.1"/>
    </source>
</evidence>
<dbReference type="HOGENOM" id="CLU_002907_0_1_1"/>
<feature type="region of interest" description="Disordered" evidence="1">
    <location>
        <begin position="1"/>
        <end position="21"/>
    </location>
</feature>
<dbReference type="Proteomes" id="UP000054538">
    <property type="component" value="Unassembled WGS sequence"/>
</dbReference>
<dbReference type="AlphaFoldDB" id="A0A0D0BZY6"/>
<gene>
    <name evidence="2" type="ORF">PAXRUDRAFT_28940</name>
</gene>
<sequence>MFGGFGTERKGRGKHCPAGNDGDGKLWFRKNRWQPEPFPSIPQVAENLPPGPCLGLPFHWHISKGMNMQTNIPWSRTLTGGPDELPFVINLIDSQSYAHSQDCARVTQFDGSCCPSCAGLNPKVSELRTMITMYKPRTRRSLLNITQLHQALDNRNAKLNKRKFKCNAPWLQHILHTLLKNGASIQTILRRIEDAVVNGYNPHSYNQAEFNLALLIYRVGGANLLTTLNQRLCIPAVHTVQNNTLSIKITPTISSITSETTAQNIHSVIIEPHAQSGQTALRGVSLLMDETALEEAATYHPAQNGVRGLCWKHAGVIYPYLDTYDSAEQLAQNIQERSSWEGDDQTYPVLAAPSCKEEDHTDWEALMYNIIELWYDNDTHKKVGPLWSFATDGNATHHKAGHKIFLQAKLIPSSPIYGILSGLAGLNLRRVNSKILLHYLCWLNGCDKERAHKLLFPNDPQDVPHAVELICAVVQLGQINTTKPLYTRPGQIPDIDAIIDIEAISLLGTILQNLLEPFVNPSLSLTEQICHLSTAAHLLVSFYRIHRTAFLPNPLMYDTMAMIKNIIFCAAKQLRLDAGASFFLPDVGTDAIKTLFAYVPVSTTSKPTGYVLHETSVEYTQDMWKGNIFVRNCNLQATWFNGHKNVVSILSTSPLHPEDYAYEDIFSVEGVDMLCVFGGGKYLGINQEDDREDTSMILSDPTLYLAGPVVVEHATQAGLVPEGEGNPIEQEVFGLTFKDQLEDKLGDSSNLGISKAPSPLFDGTSLLPPSGKGVRPADYLFCKGKWVHKASVCRLLFNEGFTAKSHDQLLQSSFVISNPFVTLLCHDGHTTALALVHSTSIQENGVSCDDINLKTLQVNGSKVKVMGNVLTLLPACTCEPADPDGQSKPAWVWNGAYLKTDSSTPGRKGMMTEKVIEVCTLGSLIEPVNPSIVEALAYLPTEQTAEINS</sequence>
<keyword evidence="3" id="KW-1185">Reference proteome</keyword>
<reference evidence="3" key="2">
    <citation type="submission" date="2015-01" db="EMBL/GenBank/DDBJ databases">
        <title>Evolutionary Origins and Diversification of the Mycorrhizal Mutualists.</title>
        <authorList>
            <consortium name="DOE Joint Genome Institute"/>
            <consortium name="Mycorrhizal Genomics Consortium"/>
            <person name="Kohler A."/>
            <person name="Kuo A."/>
            <person name="Nagy L.G."/>
            <person name="Floudas D."/>
            <person name="Copeland A."/>
            <person name="Barry K.W."/>
            <person name="Cichocki N."/>
            <person name="Veneault-Fourrey C."/>
            <person name="LaButti K."/>
            <person name="Lindquist E.A."/>
            <person name="Lipzen A."/>
            <person name="Lundell T."/>
            <person name="Morin E."/>
            <person name="Murat C."/>
            <person name="Riley R."/>
            <person name="Ohm R."/>
            <person name="Sun H."/>
            <person name="Tunlid A."/>
            <person name="Henrissat B."/>
            <person name="Grigoriev I.V."/>
            <person name="Hibbett D.S."/>
            <person name="Martin F."/>
        </authorList>
    </citation>
    <scope>NUCLEOTIDE SEQUENCE [LARGE SCALE GENOMIC DNA]</scope>
    <source>
        <strain evidence="3">Ve08.2h10</strain>
    </source>
</reference>
<name>A0A0D0BZY6_9AGAM</name>
<reference evidence="2 3" key="1">
    <citation type="submission" date="2014-04" db="EMBL/GenBank/DDBJ databases">
        <authorList>
            <consortium name="DOE Joint Genome Institute"/>
            <person name="Kuo A."/>
            <person name="Kohler A."/>
            <person name="Jargeat P."/>
            <person name="Nagy L.G."/>
            <person name="Floudas D."/>
            <person name="Copeland A."/>
            <person name="Barry K.W."/>
            <person name="Cichocki N."/>
            <person name="Veneault-Fourrey C."/>
            <person name="LaButti K."/>
            <person name="Lindquist E.A."/>
            <person name="Lipzen A."/>
            <person name="Lundell T."/>
            <person name="Morin E."/>
            <person name="Murat C."/>
            <person name="Sun H."/>
            <person name="Tunlid A."/>
            <person name="Henrissat B."/>
            <person name="Grigoriev I.V."/>
            <person name="Hibbett D.S."/>
            <person name="Martin F."/>
            <person name="Nordberg H.P."/>
            <person name="Cantor M.N."/>
            <person name="Hua S.X."/>
        </authorList>
    </citation>
    <scope>NUCLEOTIDE SEQUENCE [LARGE SCALE GENOMIC DNA]</scope>
    <source>
        <strain evidence="2 3">Ve08.2h10</strain>
    </source>
</reference>
<dbReference type="InParanoid" id="A0A0D0BZY6"/>
<accession>A0A0D0BZY6</accession>
<protein>
    <submittedName>
        <fullName evidence="2">Uncharacterized protein</fullName>
    </submittedName>
</protein>
<dbReference type="EMBL" id="KN827376">
    <property type="protein sequence ID" value="KIK76637.1"/>
    <property type="molecule type" value="Genomic_DNA"/>
</dbReference>
<evidence type="ECO:0000313" key="3">
    <source>
        <dbReference type="Proteomes" id="UP000054538"/>
    </source>
</evidence>
<proteinExistence type="predicted"/>
<dbReference type="OrthoDB" id="3048541at2759"/>
<organism evidence="2 3">
    <name type="scientific">Paxillus rubicundulus Ve08.2h10</name>
    <dbReference type="NCBI Taxonomy" id="930991"/>
    <lineage>
        <taxon>Eukaryota</taxon>
        <taxon>Fungi</taxon>
        <taxon>Dikarya</taxon>
        <taxon>Basidiomycota</taxon>
        <taxon>Agaricomycotina</taxon>
        <taxon>Agaricomycetes</taxon>
        <taxon>Agaricomycetidae</taxon>
        <taxon>Boletales</taxon>
        <taxon>Paxilineae</taxon>
        <taxon>Paxillaceae</taxon>
        <taxon>Paxillus</taxon>
    </lineage>
</organism>
<evidence type="ECO:0000256" key="1">
    <source>
        <dbReference type="SAM" id="MobiDB-lite"/>
    </source>
</evidence>